<feature type="transmembrane region" description="Helical" evidence="8">
    <location>
        <begin position="1067"/>
        <end position="1085"/>
    </location>
</feature>
<dbReference type="PRINTS" id="PR00740">
    <property type="entry name" value="GLHYDRLASE27"/>
</dbReference>
<keyword evidence="8" id="KW-0472">Membrane</keyword>
<dbReference type="InterPro" id="IPR013785">
    <property type="entry name" value="Aldolase_TIM"/>
</dbReference>
<dbReference type="CDD" id="cd14792">
    <property type="entry name" value="GH27"/>
    <property type="match status" value="1"/>
</dbReference>
<evidence type="ECO:0000256" key="5">
    <source>
        <dbReference type="ARBA" id="ARBA00022801"/>
    </source>
</evidence>
<comment type="catalytic activity">
    <reaction evidence="1 7">
        <text>Hydrolysis of terminal, non-reducing alpha-D-galactose residues in alpha-D-galactosides, including galactose oligosaccharides, galactomannans and galactolipids.</text>
        <dbReference type="EC" id="3.2.1.22"/>
    </reaction>
</comment>
<dbReference type="InterPro" id="IPR013780">
    <property type="entry name" value="Glyco_hydro_b"/>
</dbReference>
<dbReference type="PANTHER" id="PTHR11452">
    <property type="entry name" value="ALPHA-GALACTOSIDASE/ALPHA-N-ACETYLGALACTOSAMINIDASE"/>
    <property type="match status" value="1"/>
</dbReference>
<keyword evidence="4" id="KW-0732">Signal</keyword>
<dbReference type="Gene3D" id="3.20.20.70">
    <property type="entry name" value="Aldolase class I"/>
    <property type="match status" value="1"/>
</dbReference>
<comment type="caution">
    <text evidence="10">The sequence shown here is derived from an EMBL/GenBank/DDBJ whole genome shotgun (WGS) entry which is preliminary data.</text>
</comment>
<reference evidence="10 11" key="1">
    <citation type="submission" date="2024-02" db="EMBL/GenBank/DDBJ databases">
        <authorList>
            <person name="Chen Y."/>
            <person name="Shah S."/>
            <person name="Dougan E. K."/>
            <person name="Thang M."/>
            <person name="Chan C."/>
        </authorList>
    </citation>
    <scope>NUCLEOTIDE SEQUENCE [LARGE SCALE GENOMIC DNA]</scope>
</reference>
<evidence type="ECO:0000313" key="11">
    <source>
        <dbReference type="Proteomes" id="UP001642484"/>
    </source>
</evidence>
<evidence type="ECO:0000256" key="1">
    <source>
        <dbReference type="ARBA" id="ARBA00001255"/>
    </source>
</evidence>
<feature type="domain" description="Alpha galactosidase C-terminal" evidence="9">
    <location>
        <begin position="902"/>
        <end position="968"/>
    </location>
</feature>
<dbReference type="EC" id="3.2.1.22" evidence="3 7"/>
<dbReference type="Pfam" id="PF17801">
    <property type="entry name" value="Melibiase_C"/>
    <property type="match status" value="1"/>
</dbReference>
<sequence length="1094" mass="120224">MDFASQPHREFTASLPNLRGDRVQETLRALSESCPLLGKEASLLPLEKSLHRSCREAGEVHFISFWRSLGEVTLEEASQVLSASSSCRTFSSPTAAKRATPPECWVESDFQRCEAAAGLTLPFGPLGRASLEAAPSQAMQQEPCKMPLTPRTCPRTVIQELEDLRDVMMDHFEASKDDNVPMTLFWEAVRSIQSSSDSPEFWRKLSAQMGQAGSDRISISEITTVLLLWLREAAANELPYDELEASGTAVAANASPRPCSEADDLPILAQHLSEALKGTGSLAQEQQAASRCGQDGSVTAGYTSPARRCGHHMRSAVLTLRADMPDMQVQHTLGAHPWMRSALLPRCPPNGASRLEENPCTASLLPVSRQQGGLRGVASQLNEDTLPDVDETCAEQSGWNPETTLERIFARSAMMPISPLPSLEPAMPVGSMEEDVRMPILLHIYDVTQEPKIQRLNKADGLAQKPPMGYNSWNDLECRPSEQKLIAIAEKLKLLGFLQLGYEYVVVDDCWMISRTAKGKLKSDKAAFPSGMKALGDRLHELGFKYGIYTDRGFKTCAGRPASLGYEADDGRQFASWQVDFLKNDGCVDPDCGDVMAGHPQSGKCDIEGKKATVQKYRRMADALNSSGRPIVHSICGWNPWFAGIGHQIGHMWRVTADVRNWKGVYEASRVMEKLLKHHGVSGWNDPDMLIGSSHGAKLVLTPAQSRAQFSLWAVMSAPLMLGVNVMKITDFDVETYSNAEAIRINQDPDFKTGRVVFSNCPAYPDLETGVNLDGSPAFSIRWPHGGVNCGNHIANNCGSCGTGDDRCHGACKWIRNPGGDLPKCLPVDNTSAKTNVSCGGHHAKSCEECPRGNGRTWCNKDCKWLDEGECVPSDKPTSYEDRWNPWTLEMINDQAERECQIVWAKTLSTGEVAVAGVNFAARKAVVSLQLSKLLQEKTENVRLAVKNVWSGQSRMQSGDLHLSLEAKGGHQLLLLMDAKVARDLTEQTAKHRPCIGASCSNNRKEGAFFSPLHGDVVKELLSKSPRSVLEKLLERSITEQKALQMEDLFQELPAELDEGSNPGYEIPTVLALVSLAFLVIILCTRRAHKYTQK</sequence>
<dbReference type="InterPro" id="IPR017853">
    <property type="entry name" value="GH"/>
</dbReference>
<dbReference type="PANTHER" id="PTHR11452:SF75">
    <property type="entry name" value="ALPHA-GALACTOSIDASE MEL1"/>
    <property type="match status" value="1"/>
</dbReference>
<dbReference type="InterPro" id="IPR002241">
    <property type="entry name" value="Glyco_hydro_27"/>
</dbReference>
<keyword evidence="6 7" id="KW-0326">Glycosidase</keyword>
<dbReference type="Pfam" id="PF16499">
    <property type="entry name" value="Melibiase_2"/>
    <property type="match status" value="1"/>
</dbReference>
<evidence type="ECO:0000256" key="7">
    <source>
        <dbReference type="RuleBase" id="RU361168"/>
    </source>
</evidence>
<keyword evidence="8" id="KW-1133">Transmembrane helix</keyword>
<dbReference type="EMBL" id="CAXAMN010006113">
    <property type="protein sequence ID" value="CAK9016530.1"/>
    <property type="molecule type" value="Genomic_DNA"/>
</dbReference>
<protein>
    <recommendedName>
        <fullName evidence="3 7">Alpha-galactosidase</fullName>
        <ecNumber evidence="3 7">3.2.1.22</ecNumber>
    </recommendedName>
    <alternativeName>
        <fullName evidence="7">Melibiase</fullName>
    </alternativeName>
</protein>
<evidence type="ECO:0000256" key="8">
    <source>
        <dbReference type="SAM" id="Phobius"/>
    </source>
</evidence>
<evidence type="ECO:0000256" key="2">
    <source>
        <dbReference type="ARBA" id="ARBA00009743"/>
    </source>
</evidence>
<organism evidence="10 11">
    <name type="scientific">Durusdinium trenchii</name>
    <dbReference type="NCBI Taxonomy" id="1381693"/>
    <lineage>
        <taxon>Eukaryota</taxon>
        <taxon>Sar</taxon>
        <taxon>Alveolata</taxon>
        <taxon>Dinophyceae</taxon>
        <taxon>Suessiales</taxon>
        <taxon>Symbiodiniaceae</taxon>
        <taxon>Durusdinium</taxon>
    </lineage>
</organism>
<keyword evidence="11" id="KW-1185">Reference proteome</keyword>
<evidence type="ECO:0000256" key="4">
    <source>
        <dbReference type="ARBA" id="ARBA00022729"/>
    </source>
</evidence>
<accession>A0ABP0JQ14</accession>
<evidence type="ECO:0000256" key="6">
    <source>
        <dbReference type="ARBA" id="ARBA00023295"/>
    </source>
</evidence>
<gene>
    <name evidence="10" type="ORF">CCMP2556_LOCUS12529</name>
</gene>
<evidence type="ECO:0000256" key="3">
    <source>
        <dbReference type="ARBA" id="ARBA00012755"/>
    </source>
</evidence>
<evidence type="ECO:0000313" key="10">
    <source>
        <dbReference type="EMBL" id="CAK9016530.1"/>
    </source>
</evidence>
<name>A0ABP0JQ14_9DINO</name>
<dbReference type="InterPro" id="IPR041233">
    <property type="entry name" value="Melibiase_C"/>
</dbReference>
<dbReference type="SUPFAM" id="SSF51445">
    <property type="entry name" value="(Trans)glycosidases"/>
    <property type="match status" value="1"/>
</dbReference>
<keyword evidence="5 7" id="KW-0378">Hydrolase</keyword>
<comment type="similarity">
    <text evidence="2 7">Belongs to the glycosyl hydrolase 27 family.</text>
</comment>
<keyword evidence="7" id="KW-1015">Disulfide bond</keyword>
<keyword evidence="8" id="KW-0812">Transmembrane</keyword>
<proteinExistence type="inferred from homology"/>
<dbReference type="Gene3D" id="2.60.40.1180">
    <property type="entry name" value="Golgi alpha-mannosidase II"/>
    <property type="match status" value="1"/>
</dbReference>
<dbReference type="Proteomes" id="UP001642484">
    <property type="component" value="Unassembled WGS sequence"/>
</dbReference>
<evidence type="ECO:0000259" key="9">
    <source>
        <dbReference type="Pfam" id="PF17801"/>
    </source>
</evidence>